<evidence type="ECO:0000313" key="2">
    <source>
        <dbReference type="EMBL" id="QHS95607.1"/>
    </source>
</evidence>
<proteinExistence type="predicted"/>
<dbReference type="AlphaFoldDB" id="A0A6C0BTC8"/>
<sequence>MNPLELVLTNDGNHITGAEYVIGSAMLQNGQPAAVIGGGGTKSLLESLKLGDLAVPLGLFYLQDLAKKSSDSFNTSVFELYDDNESSEVKLIEDSLYDKLLAMVNGEESRNDKKRAKMTRKKRESSSMAKKTRRN</sequence>
<feature type="compositionally biased region" description="Basic residues" evidence="1">
    <location>
        <begin position="112"/>
        <end position="123"/>
    </location>
</feature>
<name>A0A6C0BTC8_9ZZZZ</name>
<reference evidence="2" key="1">
    <citation type="journal article" date="2020" name="Nature">
        <title>Giant virus diversity and host interactions through global metagenomics.</title>
        <authorList>
            <person name="Schulz F."/>
            <person name="Roux S."/>
            <person name="Paez-Espino D."/>
            <person name="Jungbluth S."/>
            <person name="Walsh D.A."/>
            <person name="Denef V.J."/>
            <person name="McMahon K.D."/>
            <person name="Konstantinidis K.T."/>
            <person name="Eloe-Fadrosh E.A."/>
            <person name="Kyrpides N.C."/>
            <person name="Woyke T."/>
        </authorList>
    </citation>
    <scope>NUCLEOTIDE SEQUENCE</scope>
    <source>
        <strain evidence="2">GVMAG-M-3300018868-6</strain>
    </source>
</reference>
<organism evidence="2">
    <name type="scientific">viral metagenome</name>
    <dbReference type="NCBI Taxonomy" id="1070528"/>
    <lineage>
        <taxon>unclassified sequences</taxon>
        <taxon>metagenomes</taxon>
        <taxon>organismal metagenomes</taxon>
    </lineage>
</organism>
<dbReference type="EMBL" id="MN739254">
    <property type="protein sequence ID" value="QHS95607.1"/>
    <property type="molecule type" value="Genomic_DNA"/>
</dbReference>
<feature type="region of interest" description="Disordered" evidence="1">
    <location>
        <begin position="107"/>
        <end position="135"/>
    </location>
</feature>
<evidence type="ECO:0000256" key="1">
    <source>
        <dbReference type="SAM" id="MobiDB-lite"/>
    </source>
</evidence>
<protein>
    <submittedName>
        <fullName evidence="2">Uncharacterized protein</fullName>
    </submittedName>
</protein>
<accession>A0A6C0BTC8</accession>